<dbReference type="InterPro" id="IPR041679">
    <property type="entry name" value="DNA2/NAM7-like_C"/>
</dbReference>
<feature type="domain" description="Ig-like" evidence="6">
    <location>
        <begin position="152"/>
        <end position="198"/>
    </location>
</feature>
<dbReference type="Pfam" id="PF13087">
    <property type="entry name" value="AAA_12"/>
    <property type="match status" value="1"/>
</dbReference>
<dbReference type="GO" id="GO:0043139">
    <property type="term" value="F:5'-3' DNA helicase activity"/>
    <property type="evidence" value="ECO:0007669"/>
    <property type="project" value="TreeGrafter"/>
</dbReference>
<dbReference type="STRING" id="1095629.A0A0C9WQC2"/>
<keyword evidence="8" id="KW-1185">Reference proteome</keyword>
<dbReference type="PANTHER" id="PTHR43788:SF8">
    <property type="entry name" value="DNA-BINDING PROTEIN SMUBP-2"/>
    <property type="match status" value="1"/>
</dbReference>
<reference evidence="8" key="2">
    <citation type="submission" date="2015-01" db="EMBL/GenBank/DDBJ databases">
        <title>Evolutionary Origins and Diversification of the Mycorrhizal Mutualists.</title>
        <authorList>
            <consortium name="DOE Joint Genome Institute"/>
            <consortium name="Mycorrhizal Genomics Consortium"/>
            <person name="Kohler A."/>
            <person name="Kuo A."/>
            <person name="Nagy L.G."/>
            <person name="Floudas D."/>
            <person name="Copeland A."/>
            <person name="Barry K.W."/>
            <person name="Cichocki N."/>
            <person name="Veneault-Fourrey C."/>
            <person name="LaButti K."/>
            <person name="Lindquist E.A."/>
            <person name="Lipzen A."/>
            <person name="Lundell T."/>
            <person name="Morin E."/>
            <person name="Murat C."/>
            <person name="Riley R."/>
            <person name="Ohm R."/>
            <person name="Sun H."/>
            <person name="Tunlid A."/>
            <person name="Henrissat B."/>
            <person name="Grigoriev I.V."/>
            <person name="Hibbett D.S."/>
            <person name="Martin F."/>
        </authorList>
    </citation>
    <scope>NUCLEOTIDE SEQUENCE [LARGE SCALE GENOMIC DNA]</scope>
    <source>
        <strain evidence="8">LaAM-08-1</strain>
    </source>
</reference>
<reference evidence="7 8" key="1">
    <citation type="submission" date="2014-04" db="EMBL/GenBank/DDBJ databases">
        <authorList>
            <consortium name="DOE Joint Genome Institute"/>
            <person name="Kuo A."/>
            <person name="Kohler A."/>
            <person name="Nagy L.G."/>
            <person name="Floudas D."/>
            <person name="Copeland A."/>
            <person name="Barry K.W."/>
            <person name="Cichocki N."/>
            <person name="Veneault-Fourrey C."/>
            <person name="LaButti K."/>
            <person name="Lindquist E.A."/>
            <person name="Lipzen A."/>
            <person name="Lundell T."/>
            <person name="Morin E."/>
            <person name="Murat C."/>
            <person name="Sun H."/>
            <person name="Tunlid A."/>
            <person name="Henrissat B."/>
            <person name="Grigoriev I.V."/>
            <person name="Hibbett D.S."/>
            <person name="Martin F."/>
            <person name="Nordberg H.P."/>
            <person name="Cantor M.N."/>
            <person name="Hua S.X."/>
        </authorList>
    </citation>
    <scope>NUCLEOTIDE SEQUENCE [LARGE SCALE GENOMIC DNA]</scope>
    <source>
        <strain evidence="7 8">LaAM-08-1</strain>
    </source>
</reference>
<dbReference type="PANTHER" id="PTHR43788">
    <property type="entry name" value="DNA2/NAM7 HELICASE FAMILY MEMBER"/>
    <property type="match status" value="1"/>
</dbReference>
<keyword evidence="4" id="KW-0347">Helicase</keyword>
<dbReference type="FunFam" id="3.40.50.300:FF:000326">
    <property type="entry name" value="P-loop containing nucleoside triphosphate hydrolase"/>
    <property type="match status" value="1"/>
</dbReference>
<dbReference type="HOGENOM" id="CLU_001666_9_0_1"/>
<dbReference type="OrthoDB" id="6513042at2759"/>
<evidence type="ECO:0000256" key="3">
    <source>
        <dbReference type="ARBA" id="ARBA00022801"/>
    </source>
</evidence>
<dbReference type="InterPro" id="IPR050534">
    <property type="entry name" value="Coronavir_polyprotein_1ab"/>
</dbReference>
<dbReference type="GO" id="GO:0016787">
    <property type="term" value="F:hydrolase activity"/>
    <property type="evidence" value="ECO:0007669"/>
    <property type="project" value="UniProtKB-KW"/>
</dbReference>
<dbReference type="InterPro" id="IPR047187">
    <property type="entry name" value="SF1_C_Upf1"/>
</dbReference>
<evidence type="ECO:0000313" key="8">
    <source>
        <dbReference type="Proteomes" id="UP000054477"/>
    </source>
</evidence>
<protein>
    <recommendedName>
        <fullName evidence="6">Ig-like domain-containing protein</fullName>
    </recommendedName>
</protein>
<dbReference type="CDD" id="cd18808">
    <property type="entry name" value="SF1_C_Upf1"/>
    <property type="match status" value="1"/>
</dbReference>
<dbReference type="GO" id="GO:0005694">
    <property type="term" value="C:chromosome"/>
    <property type="evidence" value="ECO:0007669"/>
    <property type="project" value="UniProtKB-ARBA"/>
</dbReference>
<keyword evidence="5" id="KW-0067">ATP-binding</keyword>
<dbReference type="InterPro" id="IPR027417">
    <property type="entry name" value="P-loop_NTPase"/>
</dbReference>
<dbReference type="EMBL" id="KN838626">
    <property type="protein sequence ID" value="KIK00425.1"/>
    <property type="molecule type" value="Genomic_DNA"/>
</dbReference>
<evidence type="ECO:0000259" key="6">
    <source>
        <dbReference type="PROSITE" id="PS50835"/>
    </source>
</evidence>
<keyword evidence="3" id="KW-0378">Hydrolase</keyword>
<dbReference type="AlphaFoldDB" id="A0A0C9WQC2"/>
<organism evidence="7 8">
    <name type="scientific">Laccaria amethystina LaAM-08-1</name>
    <dbReference type="NCBI Taxonomy" id="1095629"/>
    <lineage>
        <taxon>Eukaryota</taxon>
        <taxon>Fungi</taxon>
        <taxon>Dikarya</taxon>
        <taxon>Basidiomycota</taxon>
        <taxon>Agaricomycotina</taxon>
        <taxon>Agaricomycetes</taxon>
        <taxon>Agaricomycetidae</taxon>
        <taxon>Agaricales</taxon>
        <taxon>Agaricineae</taxon>
        <taxon>Hydnangiaceae</taxon>
        <taxon>Laccaria</taxon>
    </lineage>
</organism>
<name>A0A0C9WQC2_9AGAR</name>
<dbReference type="Proteomes" id="UP000054477">
    <property type="component" value="Unassembled WGS sequence"/>
</dbReference>
<evidence type="ECO:0000256" key="2">
    <source>
        <dbReference type="ARBA" id="ARBA00022741"/>
    </source>
</evidence>
<dbReference type="PROSITE" id="PS50835">
    <property type="entry name" value="IG_LIKE"/>
    <property type="match status" value="1"/>
</dbReference>
<evidence type="ECO:0000313" key="7">
    <source>
        <dbReference type="EMBL" id="KIK00425.1"/>
    </source>
</evidence>
<accession>A0A0C9WQC2</accession>
<gene>
    <name evidence="7" type="ORF">K443DRAFT_611840</name>
</gene>
<dbReference type="GO" id="GO:0005524">
    <property type="term" value="F:ATP binding"/>
    <property type="evidence" value="ECO:0007669"/>
    <property type="project" value="UniProtKB-KW"/>
</dbReference>
<sequence length="239" mass="27070">MAKVVRFDISLLERLYSQPDIPGMVKTMLDVQYRSPKELNAFPSKEFYEGRLKTSDERSTESLNALKESSFPWPIRDGFIIPTVFIQCSSEEDMGDRSKSNEGQVDVVRHVLKLLTTPKNPQEEDKESEMKKVTVLSPYTKQIQALRRRLPPSITSSTIDSFQGRESDIIIFSTVRCNVDGDVGFLDDPRRLNVMWTRARLALIIVGDRATLSSNQLWKRALEACTEVVIVLEAPTTAG</sequence>
<proteinExistence type="inferred from homology"/>
<dbReference type="Gene3D" id="3.40.50.300">
    <property type="entry name" value="P-loop containing nucleotide triphosphate hydrolases"/>
    <property type="match status" value="1"/>
</dbReference>
<dbReference type="InterPro" id="IPR007110">
    <property type="entry name" value="Ig-like_dom"/>
</dbReference>
<keyword evidence="2" id="KW-0547">Nucleotide-binding</keyword>
<evidence type="ECO:0000256" key="4">
    <source>
        <dbReference type="ARBA" id="ARBA00022806"/>
    </source>
</evidence>
<evidence type="ECO:0000256" key="1">
    <source>
        <dbReference type="ARBA" id="ARBA00007913"/>
    </source>
</evidence>
<comment type="similarity">
    <text evidence="1">Belongs to the DNA2/NAM7 helicase family.</text>
</comment>
<dbReference type="SUPFAM" id="SSF52540">
    <property type="entry name" value="P-loop containing nucleoside triphosphate hydrolases"/>
    <property type="match status" value="1"/>
</dbReference>
<evidence type="ECO:0000256" key="5">
    <source>
        <dbReference type="ARBA" id="ARBA00022840"/>
    </source>
</evidence>